<name>A0A0R1QZ28_9LACO</name>
<dbReference type="PANTHER" id="PTHR10429">
    <property type="entry name" value="DNA-3-METHYLADENINE GLYCOSYLASE"/>
    <property type="match status" value="1"/>
</dbReference>
<keyword evidence="2 5" id="KW-0227">DNA damage</keyword>
<sequence>MSEFSRTFQQTATDQLARDLLGVTLCYQTPRGRVSGWIVEDEAYLGVNDPASFAYHGHQDRRNLPLYQAGGTIYLYKLYGRYVLDVVTQPVGNPQAILFRALEPAQGQDLMADNRPINGRQLTNGPAKLVEALGISGAQLTGHAFDQGPLRLDWHHRRHPRQIVTATRRGAQAATPSAFSQQRFYVAGNPYVSTIHVREIDHDRHGWR</sequence>
<dbReference type="Gene3D" id="3.10.300.10">
    <property type="entry name" value="Methylpurine-DNA glycosylase (MPG)"/>
    <property type="match status" value="1"/>
</dbReference>
<protein>
    <recommendedName>
        <fullName evidence="5">Putative 3-methyladenine DNA glycosylase</fullName>
        <ecNumber evidence="5">3.2.2.-</ecNumber>
    </recommendedName>
</protein>
<dbReference type="RefSeq" id="WP_056963375.1">
    <property type="nucleotide sequence ID" value="NZ_AZFC01000012.1"/>
</dbReference>
<dbReference type="GO" id="GO:0003677">
    <property type="term" value="F:DNA binding"/>
    <property type="evidence" value="ECO:0007669"/>
    <property type="project" value="InterPro"/>
</dbReference>
<dbReference type="Pfam" id="PF02245">
    <property type="entry name" value="Pur_DNA_glyco"/>
    <property type="match status" value="1"/>
</dbReference>
<reference evidence="6 7" key="1">
    <citation type="journal article" date="2015" name="Genome Announc.">
        <title>Expanding the biotechnology potential of lactobacilli through comparative genomics of 213 strains and associated genera.</title>
        <authorList>
            <person name="Sun Z."/>
            <person name="Harris H.M."/>
            <person name="McCann A."/>
            <person name="Guo C."/>
            <person name="Argimon S."/>
            <person name="Zhang W."/>
            <person name="Yang X."/>
            <person name="Jeffery I.B."/>
            <person name="Cooney J.C."/>
            <person name="Kagawa T.F."/>
            <person name="Liu W."/>
            <person name="Song Y."/>
            <person name="Salvetti E."/>
            <person name="Wrobel A."/>
            <person name="Rasinkangas P."/>
            <person name="Parkhill J."/>
            <person name="Rea M.C."/>
            <person name="O'Sullivan O."/>
            <person name="Ritari J."/>
            <person name="Douillard F.P."/>
            <person name="Paul Ross R."/>
            <person name="Yang R."/>
            <person name="Briner A.E."/>
            <person name="Felis G.E."/>
            <person name="de Vos W.M."/>
            <person name="Barrangou R."/>
            <person name="Klaenhammer T.R."/>
            <person name="Caufield P.W."/>
            <person name="Cui Y."/>
            <person name="Zhang H."/>
            <person name="O'Toole P.W."/>
        </authorList>
    </citation>
    <scope>NUCLEOTIDE SEQUENCE [LARGE SCALE GENOMIC DNA]</scope>
    <source>
        <strain evidence="6 7">DSM 15429</strain>
    </source>
</reference>
<dbReference type="CDD" id="cd00540">
    <property type="entry name" value="AAG"/>
    <property type="match status" value="1"/>
</dbReference>
<dbReference type="PANTHER" id="PTHR10429:SF0">
    <property type="entry name" value="DNA-3-METHYLADENINE GLYCOSYLASE"/>
    <property type="match status" value="1"/>
</dbReference>
<keyword evidence="3 5" id="KW-0378">Hydrolase</keyword>
<dbReference type="EC" id="3.2.2.-" evidence="5"/>
<dbReference type="PATRIC" id="fig|1423805.4.peg.845"/>
<organism evidence="6 7">
    <name type="scientific">Levilactobacillus spicheri DSM 15429</name>
    <dbReference type="NCBI Taxonomy" id="1423805"/>
    <lineage>
        <taxon>Bacteria</taxon>
        <taxon>Bacillati</taxon>
        <taxon>Bacillota</taxon>
        <taxon>Bacilli</taxon>
        <taxon>Lactobacillales</taxon>
        <taxon>Lactobacillaceae</taxon>
        <taxon>Levilactobacillus</taxon>
    </lineage>
</organism>
<evidence type="ECO:0000256" key="3">
    <source>
        <dbReference type="ARBA" id="ARBA00022801"/>
    </source>
</evidence>
<dbReference type="NCBIfam" id="TIGR00567">
    <property type="entry name" value="3mg"/>
    <property type="match status" value="1"/>
</dbReference>
<gene>
    <name evidence="6" type="ORF">FD37_GL000826</name>
</gene>
<dbReference type="EMBL" id="AZFC01000012">
    <property type="protein sequence ID" value="KRL49230.1"/>
    <property type="molecule type" value="Genomic_DNA"/>
</dbReference>
<keyword evidence="4 5" id="KW-0234">DNA repair</keyword>
<evidence type="ECO:0000313" key="6">
    <source>
        <dbReference type="EMBL" id="KRL49230.1"/>
    </source>
</evidence>
<dbReference type="InterPro" id="IPR036995">
    <property type="entry name" value="MPG_sf"/>
</dbReference>
<dbReference type="Proteomes" id="UP000051835">
    <property type="component" value="Unassembled WGS sequence"/>
</dbReference>
<comment type="similarity">
    <text evidence="1 5">Belongs to the DNA glycosylase MPG family.</text>
</comment>
<evidence type="ECO:0000256" key="5">
    <source>
        <dbReference type="HAMAP-Rule" id="MF_00527"/>
    </source>
</evidence>
<comment type="caution">
    <text evidence="6">The sequence shown here is derived from an EMBL/GenBank/DDBJ whole genome shotgun (WGS) entry which is preliminary data.</text>
</comment>
<proteinExistence type="inferred from homology"/>
<dbReference type="GO" id="GO:0006284">
    <property type="term" value="P:base-excision repair"/>
    <property type="evidence" value="ECO:0007669"/>
    <property type="project" value="InterPro"/>
</dbReference>
<evidence type="ECO:0000256" key="2">
    <source>
        <dbReference type="ARBA" id="ARBA00022763"/>
    </source>
</evidence>
<dbReference type="GO" id="GO:0003905">
    <property type="term" value="F:alkylbase DNA N-glycosylase activity"/>
    <property type="evidence" value="ECO:0007669"/>
    <property type="project" value="InterPro"/>
</dbReference>
<dbReference type="SUPFAM" id="SSF50486">
    <property type="entry name" value="FMT C-terminal domain-like"/>
    <property type="match status" value="1"/>
</dbReference>
<dbReference type="AlphaFoldDB" id="A0A0R1QZ28"/>
<accession>A0A0R1QZ28</accession>
<dbReference type="InterPro" id="IPR011034">
    <property type="entry name" value="Formyl_transferase-like_C_sf"/>
</dbReference>
<evidence type="ECO:0000313" key="7">
    <source>
        <dbReference type="Proteomes" id="UP000051835"/>
    </source>
</evidence>
<evidence type="ECO:0000256" key="4">
    <source>
        <dbReference type="ARBA" id="ARBA00023204"/>
    </source>
</evidence>
<evidence type="ECO:0000256" key="1">
    <source>
        <dbReference type="ARBA" id="ARBA00009232"/>
    </source>
</evidence>
<dbReference type="HAMAP" id="MF_00527">
    <property type="entry name" value="3MGH"/>
    <property type="match status" value="1"/>
</dbReference>
<dbReference type="InterPro" id="IPR003180">
    <property type="entry name" value="MPG"/>
</dbReference>